<dbReference type="Pfam" id="PF23639">
    <property type="entry name" value="DUF7146"/>
    <property type="match status" value="1"/>
</dbReference>
<evidence type="ECO:0000259" key="3">
    <source>
        <dbReference type="Pfam" id="PF23639"/>
    </source>
</evidence>
<proteinExistence type="predicted"/>
<dbReference type="InterPro" id="IPR034154">
    <property type="entry name" value="TOPRIM_DnaG/twinkle"/>
</dbReference>
<feature type="region of interest" description="Disordered" evidence="1">
    <location>
        <begin position="274"/>
        <end position="297"/>
    </location>
</feature>
<feature type="region of interest" description="Disordered" evidence="1">
    <location>
        <begin position="68"/>
        <end position="90"/>
    </location>
</feature>
<evidence type="ECO:0000313" key="4">
    <source>
        <dbReference type="EMBL" id="QCO04237.1"/>
    </source>
</evidence>
<evidence type="ECO:0000313" key="5">
    <source>
        <dbReference type="Proteomes" id="UP000298596"/>
    </source>
</evidence>
<evidence type="ECO:0000256" key="1">
    <source>
        <dbReference type="SAM" id="MobiDB-lite"/>
    </source>
</evidence>
<reference evidence="4 5" key="1">
    <citation type="submission" date="2018-09" db="EMBL/GenBank/DDBJ databases">
        <title>Whole genome based analysis of evolution and adaptive divergence in Indian and Brazilian strains of Azospirillum brasilense.</title>
        <authorList>
            <person name="Singh C."/>
            <person name="Tripathi A.K."/>
        </authorList>
    </citation>
    <scope>NUCLEOTIDE SEQUENCE [LARGE SCALE GENOMIC DNA]</scope>
    <source>
        <strain evidence="4 5">MTCC4036</strain>
        <plasmid evidence="4 5">p1</plasmid>
    </source>
</reference>
<dbReference type="InterPro" id="IPR006171">
    <property type="entry name" value="TOPRIM_dom"/>
</dbReference>
<accession>A0A4D8Q1F5</accession>
<feature type="domain" description="Toprim" evidence="2">
    <location>
        <begin position="198"/>
        <end position="290"/>
    </location>
</feature>
<organism evidence="4 5">
    <name type="scientific">Azospirillum brasilense</name>
    <dbReference type="NCBI Taxonomy" id="192"/>
    <lineage>
        <taxon>Bacteria</taxon>
        <taxon>Pseudomonadati</taxon>
        <taxon>Pseudomonadota</taxon>
        <taxon>Alphaproteobacteria</taxon>
        <taxon>Rhodospirillales</taxon>
        <taxon>Azospirillaceae</taxon>
        <taxon>Azospirillum</taxon>
    </lineage>
</organism>
<dbReference type="AlphaFoldDB" id="A0A4D8Q1F5"/>
<dbReference type="Pfam" id="PF13362">
    <property type="entry name" value="Toprim_3"/>
    <property type="match status" value="1"/>
</dbReference>
<dbReference type="InterPro" id="IPR055570">
    <property type="entry name" value="DUF7146"/>
</dbReference>
<sequence>MNAPTIAKALGLSRTGTSYTGRCPCCDYRTGFTVEDDRGRVLVRCHAGGCSQDDVIATLKAAGLWPGELDRNWTPPPRRDASDDNERPERMQRAAADLWRKSIPGAGTLTETYLRGREILLPVPPTLRYRASCLHSNTGLALPAMIAAVTVYPSSTVTAVHRTYLSEAGGKAPVPDAKKTLGPKSGGAIRLAAAGPVLIVGEGIETVLSAMQAAGLPGWSALDAGNLRNLILPPVAEVSEVIICADNDANGIGQAAAEAAATRWHGEGRRVRIALPPEPDTDFNDLLRSTDPAGKAA</sequence>
<protein>
    <submittedName>
        <fullName evidence="4">Toprim domain-containing protein</fullName>
    </submittedName>
</protein>
<name>A0A4D8Q1F5_AZOBR</name>
<dbReference type="Proteomes" id="UP000298596">
    <property type="component" value="Plasmid p1"/>
</dbReference>
<feature type="domain" description="DUF7146" evidence="3">
    <location>
        <begin position="90"/>
        <end position="191"/>
    </location>
</feature>
<dbReference type="Gene3D" id="3.40.1360.10">
    <property type="match status" value="1"/>
</dbReference>
<feature type="compositionally biased region" description="Basic and acidic residues" evidence="1">
    <location>
        <begin position="77"/>
        <end position="90"/>
    </location>
</feature>
<evidence type="ECO:0000259" key="2">
    <source>
        <dbReference type="Pfam" id="PF13362"/>
    </source>
</evidence>
<gene>
    <name evidence="4" type="ORF">D3867_19990</name>
</gene>
<geneLocation type="plasmid" evidence="4">
    <name>p1</name>
</geneLocation>
<keyword evidence="4" id="KW-0614">Plasmid</keyword>
<dbReference type="CDD" id="cd01029">
    <property type="entry name" value="TOPRIM_primases"/>
    <property type="match status" value="1"/>
</dbReference>
<dbReference type="EMBL" id="CP032331">
    <property type="protein sequence ID" value="QCO04237.1"/>
    <property type="molecule type" value="Genomic_DNA"/>
</dbReference>